<evidence type="ECO:0000313" key="3">
    <source>
        <dbReference type="Proteomes" id="UP000198650"/>
    </source>
</evidence>
<accession>A0A1I0SES8</accession>
<protein>
    <submittedName>
        <fullName evidence="2">Helix-turn-helix</fullName>
    </submittedName>
</protein>
<sequence length="86" mass="9653">MGMKKEIKRRHAPYTKLKAYLNEIGMTQAELAKLLNKSRYALNQNLNGTGGDFSLSEVRLICMTLGISADEFFIEPQVSKTKQDAS</sequence>
<keyword evidence="3" id="KW-1185">Reference proteome</keyword>
<evidence type="ECO:0000259" key="1">
    <source>
        <dbReference type="PROSITE" id="PS50943"/>
    </source>
</evidence>
<dbReference type="Proteomes" id="UP000198650">
    <property type="component" value="Unassembled WGS sequence"/>
</dbReference>
<dbReference type="InterPro" id="IPR001387">
    <property type="entry name" value="Cro/C1-type_HTH"/>
</dbReference>
<feature type="domain" description="HTH cro/C1-type" evidence="1">
    <location>
        <begin position="17"/>
        <end position="72"/>
    </location>
</feature>
<reference evidence="3" key="1">
    <citation type="submission" date="2016-10" db="EMBL/GenBank/DDBJ databases">
        <authorList>
            <person name="Varghese N."/>
            <person name="Submissions S."/>
        </authorList>
    </citation>
    <scope>NUCLEOTIDE SEQUENCE [LARGE SCALE GENOMIC DNA]</scope>
    <source>
        <strain evidence="3">M1</strain>
    </source>
</reference>
<dbReference type="STRING" id="186116.SAMN05192569_10013"/>
<proteinExistence type="predicted"/>
<dbReference type="EMBL" id="FOJS01000001">
    <property type="protein sequence ID" value="SFA37999.1"/>
    <property type="molecule type" value="Genomic_DNA"/>
</dbReference>
<dbReference type="Pfam" id="PF01381">
    <property type="entry name" value="HTH_3"/>
    <property type="match status" value="1"/>
</dbReference>
<dbReference type="RefSeq" id="WP_244151060.1">
    <property type="nucleotide sequence ID" value="NZ_FOJS01000001.1"/>
</dbReference>
<dbReference type="SUPFAM" id="SSF47413">
    <property type="entry name" value="lambda repressor-like DNA-binding domains"/>
    <property type="match status" value="1"/>
</dbReference>
<dbReference type="InterPro" id="IPR010982">
    <property type="entry name" value="Lambda_DNA-bd_dom_sf"/>
</dbReference>
<dbReference type="Gene3D" id="1.10.260.40">
    <property type="entry name" value="lambda repressor-like DNA-binding domains"/>
    <property type="match status" value="1"/>
</dbReference>
<dbReference type="PROSITE" id="PS50943">
    <property type="entry name" value="HTH_CROC1"/>
    <property type="match status" value="1"/>
</dbReference>
<dbReference type="CDD" id="cd00093">
    <property type="entry name" value="HTH_XRE"/>
    <property type="match status" value="1"/>
</dbReference>
<dbReference type="SMART" id="SM00530">
    <property type="entry name" value="HTH_XRE"/>
    <property type="match status" value="1"/>
</dbReference>
<organism evidence="2 3">
    <name type="scientific">Parageobacillus thermantarcticus</name>
    <dbReference type="NCBI Taxonomy" id="186116"/>
    <lineage>
        <taxon>Bacteria</taxon>
        <taxon>Bacillati</taxon>
        <taxon>Bacillota</taxon>
        <taxon>Bacilli</taxon>
        <taxon>Bacillales</taxon>
        <taxon>Anoxybacillaceae</taxon>
        <taxon>Parageobacillus</taxon>
    </lineage>
</organism>
<gene>
    <name evidence="2" type="ORF">SAMN05192569_10013</name>
</gene>
<dbReference type="AlphaFoldDB" id="A0A1I0SES8"/>
<evidence type="ECO:0000313" key="2">
    <source>
        <dbReference type="EMBL" id="SFA37999.1"/>
    </source>
</evidence>
<dbReference type="GO" id="GO:0003677">
    <property type="term" value="F:DNA binding"/>
    <property type="evidence" value="ECO:0007669"/>
    <property type="project" value="InterPro"/>
</dbReference>
<name>A0A1I0SES8_9BACL</name>